<name>A0A3N8PPU1_9BURK</name>
<reference evidence="2 3" key="1">
    <citation type="submission" date="2018-08" db="EMBL/GenBank/DDBJ databases">
        <title>Comparative analysis of Burkholderia isolates from Puerto Rico.</title>
        <authorList>
            <person name="Hall C."/>
            <person name="Sahl J."/>
            <person name="Wagner D."/>
        </authorList>
    </citation>
    <scope>NUCLEOTIDE SEQUENCE [LARGE SCALE GENOMIC DNA]</scope>
    <source>
        <strain evidence="2 3">Bp9025</strain>
    </source>
</reference>
<dbReference type="GO" id="GO:0016810">
    <property type="term" value="F:hydrolase activity, acting on carbon-nitrogen (but not peptide) bonds"/>
    <property type="evidence" value="ECO:0007669"/>
    <property type="project" value="InterPro"/>
</dbReference>
<feature type="domain" description="NodB homology" evidence="1">
    <location>
        <begin position="76"/>
        <end position="171"/>
    </location>
</feature>
<dbReference type="Pfam" id="PF01522">
    <property type="entry name" value="Polysacc_deac_1"/>
    <property type="match status" value="1"/>
</dbReference>
<dbReference type="PANTHER" id="PTHR47561">
    <property type="entry name" value="POLYSACCHARIDE DEACETYLASE FAMILY PROTEIN (AFU_ORTHOLOGUE AFUA_6G05030)"/>
    <property type="match status" value="1"/>
</dbReference>
<accession>A0A3N8PPU1</accession>
<dbReference type="InterPro" id="IPR011330">
    <property type="entry name" value="Glyco_hydro/deAcase_b/a-brl"/>
</dbReference>
<organism evidence="2 3">
    <name type="scientific">Burkholderia contaminans</name>
    <dbReference type="NCBI Taxonomy" id="488447"/>
    <lineage>
        <taxon>Bacteria</taxon>
        <taxon>Pseudomonadati</taxon>
        <taxon>Pseudomonadota</taxon>
        <taxon>Betaproteobacteria</taxon>
        <taxon>Burkholderiales</taxon>
        <taxon>Burkholderiaceae</taxon>
        <taxon>Burkholderia</taxon>
        <taxon>Burkholderia cepacia complex</taxon>
    </lineage>
</organism>
<dbReference type="Proteomes" id="UP000277921">
    <property type="component" value="Unassembled WGS sequence"/>
</dbReference>
<dbReference type="PANTHER" id="PTHR47561:SF1">
    <property type="entry name" value="POLYSACCHARIDE DEACETYLASE FAMILY PROTEIN (AFU_ORTHOLOGUE AFUA_6G05030)"/>
    <property type="match status" value="1"/>
</dbReference>
<gene>
    <name evidence="2" type="ORF">DF051_21090</name>
</gene>
<dbReference type="EMBL" id="QTQV01000012">
    <property type="protein sequence ID" value="RQT13160.1"/>
    <property type="molecule type" value="Genomic_DNA"/>
</dbReference>
<sequence length="330" mass="36105">MVRALPRSGRLVARAGRARCRTDATEQRVTKLPAWPGGARCAVAITVDFNDIHGIQTREPRIVGREKSLSVWRYGATRGVDRLLAAFAAFGVPASWFVPGVVADTHGAAVREIAAAGHELGVSGYRCEDFDALPLAAQVDACRAGRAALADATGRDVEGFRSFTGNWADGFADFLVAEGFTWSSSWRGDDRPYVHPRGDRSTEGARLVELPLHDELDDEPYFAFNLSPPVPAGQPRIAAYRDVLDNWLRDVDGFRRFGLCCVLRLHPEIIGTAARIELLRALLAHLRDAGDVWFATGGDIARWWRTQAPVNEPGHPVDVFAHCVAEVSAR</sequence>
<dbReference type="Gene3D" id="3.20.20.370">
    <property type="entry name" value="Glycoside hydrolase/deacetylase"/>
    <property type="match status" value="1"/>
</dbReference>
<dbReference type="InterPro" id="IPR037950">
    <property type="entry name" value="PgdA-like"/>
</dbReference>
<proteinExistence type="predicted"/>
<protein>
    <submittedName>
        <fullName evidence="2">Polysaccharide deacetylase</fullName>
    </submittedName>
</protein>
<dbReference type="AlphaFoldDB" id="A0A3N8PPU1"/>
<dbReference type="InterPro" id="IPR002509">
    <property type="entry name" value="NODB_dom"/>
</dbReference>
<dbReference type="SUPFAM" id="SSF88713">
    <property type="entry name" value="Glycoside hydrolase/deacetylase"/>
    <property type="match status" value="1"/>
</dbReference>
<evidence type="ECO:0000313" key="3">
    <source>
        <dbReference type="Proteomes" id="UP000277921"/>
    </source>
</evidence>
<evidence type="ECO:0000313" key="2">
    <source>
        <dbReference type="EMBL" id="RQT13160.1"/>
    </source>
</evidence>
<dbReference type="CDD" id="cd10938">
    <property type="entry name" value="CE4_HpPgdA_like"/>
    <property type="match status" value="1"/>
</dbReference>
<dbReference type="GO" id="GO:0005975">
    <property type="term" value="P:carbohydrate metabolic process"/>
    <property type="evidence" value="ECO:0007669"/>
    <property type="project" value="InterPro"/>
</dbReference>
<evidence type="ECO:0000259" key="1">
    <source>
        <dbReference type="Pfam" id="PF01522"/>
    </source>
</evidence>
<comment type="caution">
    <text evidence="2">The sequence shown here is derived from an EMBL/GenBank/DDBJ whole genome shotgun (WGS) entry which is preliminary data.</text>
</comment>